<organism evidence="2">
    <name type="scientific">freshwater metagenome</name>
    <dbReference type="NCBI Taxonomy" id="449393"/>
    <lineage>
        <taxon>unclassified sequences</taxon>
        <taxon>metagenomes</taxon>
        <taxon>ecological metagenomes</taxon>
    </lineage>
</organism>
<feature type="domain" description="Helix-turn-helix" evidence="1">
    <location>
        <begin position="5"/>
        <end position="54"/>
    </location>
</feature>
<dbReference type="SUPFAM" id="SSF46955">
    <property type="entry name" value="Putative DNA-binding domain"/>
    <property type="match status" value="1"/>
</dbReference>
<sequence length="61" mass="6824">MNELVTSAALAEQLGIPERTLGQWAYLGKGPAFIKVGRHRRYRKADIDAFVLANRHGGDMR</sequence>
<evidence type="ECO:0000259" key="1">
    <source>
        <dbReference type="Pfam" id="PF12728"/>
    </source>
</evidence>
<evidence type="ECO:0000313" key="2">
    <source>
        <dbReference type="EMBL" id="CAB4785774.1"/>
    </source>
</evidence>
<dbReference type="AlphaFoldDB" id="A0A6J6WRD5"/>
<gene>
    <name evidence="2" type="ORF">UFOPK2992_00061</name>
</gene>
<dbReference type="InterPro" id="IPR041657">
    <property type="entry name" value="HTH_17"/>
</dbReference>
<accession>A0A6J6WRD5</accession>
<reference evidence="2" key="1">
    <citation type="submission" date="2020-05" db="EMBL/GenBank/DDBJ databases">
        <authorList>
            <person name="Chiriac C."/>
            <person name="Salcher M."/>
            <person name="Ghai R."/>
            <person name="Kavagutti S V."/>
        </authorList>
    </citation>
    <scope>NUCLEOTIDE SEQUENCE</scope>
</reference>
<dbReference type="Pfam" id="PF12728">
    <property type="entry name" value="HTH_17"/>
    <property type="match status" value="1"/>
</dbReference>
<dbReference type="InterPro" id="IPR009061">
    <property type="entry name" value="DNA-bd_dom_put_sf"/>
</dbReference>
<name>A0A6J6WRD5_9ZZZZ</name>
<dbReference type="EMBL" id="CAFAAI010000004">
    <property type="protein sequence ID" value="CAB4785774.1"/>
    <property type="molecule type" value="Genomic_DNA"/>
</dbReference>
<protein>
    <submittedName>
        <fullName evidence="2">Unannotated protein</fullName>
    </submittedName>
</protein>
<proteinExistence type="predicted"/>